<dbReference type="Gene3D" id="3.40.50.150">
    <property type="entry name" value="Vaccinia Virus protein VP39"/>
    <property type="match status" value="1"/>
</dbReference>
<evidence type="ECO:0000259" key="2">
    <source>
        <dbReference type="Pfam" id="PF21106"/>
    </source>
</evidence>
<dbReference type="Gene3D" id="1.10.150.470">
    <property type="match status" value="1"/>
</dbReference>
<dbReference type="EMBL" id="CP129013">
    <property type="protein sequence ID" value="WLR44183.1"/>
    <property type="molecule type" value="Genomic_DNA"/>
</dbReference>
<reference evidence="3 4" key="1">
    <citation type="submission" date="2023-06" db="EMBL/GenBank/DDBJ databases">
        <title>Five Gram-positive bacteria isolated from mangrove sediments in Shenzhen, Guangdong, China.</title>
        <authorList>
            <person name="Yu S."/>
            <person name="Zheng W."/>
            <person name="Huang Y."/>
        </authorList>
    </citation>
    <scope>NUCLEOTIDE SEQUENCE [LARGE SCALE GENOMIC DNA]</scope>
    <source>
        <strain evidence="3 4">SaN35-3</strain>
    </source>
</reference>
<dbReference type="Pfam" id="PF02384">
    <property type="entry name" value="N6_Mtase"/>
    <property type="match status" value="1"/>
</dbReference>
<evidence type="ECO:0000259" key="1">
    <source>
        <dbReference type="Pfam" id="PF02384"/>
    </source>
</evidence>
<dbReference type="GO" id="GO:0032259">
    <property type="term" value="P:methylation"/>
    <property type="evidence" value="ECO:0007669"/>
    <property type="project" value="UniProtKB-KW"/>
</dbReference>
<dbReference type="InterPro" id="IPR052933">
    <property type="entry name" value="DNA_Protect_Modify"/>
</dbReference>
<feature type="domain" description="DNA methylase adenine-specific" evidence="1">
    <location>
        <begin position="105"/>
        <end position="299"/>
    </location>
</feature>
<dbReference type="SUPFAM" id="SSF53335">
    <property type="entry name" value="S-adenosyl-L-methionine-dependent methyltransferases"/>
    <property type="match status" value="1"/>
</dbReference>
<organism evidence="3 4">
    <name type="scientific">Bacillus carboniphilus</name>
    <dbReference type="NCBI Taxonomy" id="86663"/>
    <lineage>
        <taxon>Bacteria</taxon>
        <taxon>Bacillati</taxon>
        <taxon>Bacillota</taxon>
        <taxon>Bacilli</taxon>
        <taxon>Bacillales</taxon>
        <taxon>Bacillaceae</taxon>
        <taxon>Bacillus</taxon>
    </lineage>
</organism>
<dbReference type="GO" id="GO:0008168">
    <property type="term" value="F:methyltransferase activity"/>
    <property type="evidence" value="ECO:0007669"/>
    <property type="project" value="UniProtKB-KW"/>
</dbReference>
<dbReference type="Pfam" id="PF21106">
    <property type="entry name" value="YtxK_like"/>
    <property type="match status" value="1"/>
</dbReference>
<dbReference type="InterPro" id="IPR048375">
    <property type="entry name" value="YtxK-like_N"/>
</dbReference>
<accession>A0ABY9JZH7</accession>
<evidence type="ECO:0000313" key="3">
    <source>
        <dbReference type="EMBL" id="WLR44183.1"/>
    </source>
</evidence>
<gene>
    <name evidence="3" type="ORF">LC087_08950</name>
</gene>
<dbReference type="CDD" id="cd02440">
    <property type="entry name" value="AdoMet_MTases"/>
    <property type="match status" value="1"/>
</dbReference>
<name>A0ABY9JZH7_9BACI</name>
<dbReference type="Proteomes" id="UP001197974">
    <property type="component" value="Chromosome"/>
</dbReference>
<protein>
    <submittedName>
        <fullName evidence="3">Class I SAM-dependent methyltransferase</fullName>
    </submittedName>
</protein>
<proteinExistence type="predicted"/>
<dbReference type="InterPro" id="IPR016843">
    <property type="entry name" value="S-AdoMet-dep_Ade-MeTrfase_prd"/>
</dbReference>
<sequence length="326" mass="36929">MKQSKVEDLYSKLNKGAEWICKKNDISYIEALTILADVLKGENEQESHFKELLELINPIHFDDYSKEEIRKSVQLVILKGQKEGTQPNHQMTPDAISIFMGYLVHKFVQVLENNKNVTVLDPVVGSGNLLTAVLNQLDVKTSYGIDIDEVLLKISMLNGNAQAHHLELFLQDSLMPFYIEPVDLVVADLPVGYYPNDENAATFELKSEQGHSYAHHLLIEQSLSYLKTDGYGFFIIPNQLFDSPEAHKLKTFLQKHAIVQGVIQLPLNVFKSEKYAKSIFILQKKGDETKAPKQAMLVNMPSFSDPSKVESVLGKIDQWIKENKII</sequence>
<keyword evidence="3" id="KW-0808">Transferase</keyword>
<dbReference type="RefSeq" id="WP_226539175.1">
    <property type="nucleotide sequence ID" value="NZ_CP129013.1"/>
</dbReference>
<evidence type="ECO:0000313" key="4">
    <source>
        <dbReference type="Proteomes" id="UP001197974"/>
    </source>
</evidence>
<keyword evidence="3" id="KW-0489">Methyltransferase</keyword>
<dbReference type="InterPro" id="IPR003356">
    <property type="entry name" value="DNA_methylase_A-5"/>
</dbReference>
<dbReference type="PIRSF" id="PIRSF026567">
    <property type="entry name" value="Adenine_mtase_bact_prd"/>
    <property type="match status" value="1"/>
</dbReference>
<dbReference type="PANTHER" id="PTHR41313">
    <property type="entry name" value="ADENINE-SPECIFIC METHYLTRANSFERASE"/>
    <property type="match status" value="1"/>
</dbReference>
<feature type="domain" description="YtxK-like N-terminal helical" evidence="2">
    <location>
        <begin position="7"/>
        <end position="80"/>
    </location>
</feature>
<dbReference type="PANTHER" id="PTHR41313:SF1">
    <property type="entry name" value="DNA METHYLASE ADENINE-SPECIFIC DOMAIN-CONTAINING PROTEIN"/>
    <property type="match status" value="1"/>
</dbReference>
<dbReference type="InterPro" id="IPR029063">
    <property type="entry name" value="SAM-dependent_MTases_sf"/>
</dbReference>
<keyword evidence="4" id="KW-1185">Reference proteome</keyword>